<feature type="chain" id="PRO_5035430935" evidence="2">
    <location>
        <begin position="23"/>
        <end position="288"/>
    </location>
</feature>
<keyword evidence="4" id="KW-1185">Reference proteome</keyword>
<organism evidence="3 4">
    <name type="scientific">Brenthis ino</name>
    <name type="common">lesser marbled fritillary</name>
    <dbReference type="NCBI Taxonomy" id="405034"/>
    <lineage>
        <taxon>Eukaryota</taxon>
        <taxon>Metazoa</taxon>
        <taxon>Ecdysozoa</taxon>
        <taxon>Arthropoda</taxon>
        <taxon>Hexapoda</taxon>
        <taxon>Insecta</taxon>
        <taxon>Pterygota</taxon>
        <taxon>Neoptera</taxon>
        <taxon>Endopterygota</taxon>
        <taxon>Lepidoptera</taxon>
        <taxon>Glossata</taxon>
        <taxon>Ditrysia</taxon>
        <taxon>Papilionoidea</taxon>
        <taxon>Nymphalidae</taxon>
        <taxon>Heliconiinae</taxon>
        <taxon>Argynnini</taxon>
        <taxon>Brenthis</taxon>
    </lineage>
</organism>
<evidence type="ECO:0000313" key="3">
    <source>
        <dbReference type="EMBL" id="CAH0728855.1"/>
    </source>
</evidence>
<proteinExistence type="predicted"/>
<feature type="non-terminal residue" evidence="3">
    <location>
        <position position="288"/>
    </location>
</feature>
<evidence type="ECO:0000256" key="1">
    <source>
        <dbReference type="SAM" id="MobiDB-lite"/>
    </source>
</evidence>
<sequence length="288" mass="31396">MPLLNNLVTLIFAISCIRNGSAAAFSNVIVRRGPVEYLNYDPATFSFATPQLAQLSADPIESVVPIPPVPSVVTPCVSPCVIRNGPPTGLTPISATTNARIVALKSTLANVPEANGYQYAYAVFDENTGDKKTQSEQSDGFNAVVRNISPEPEIQQEENIKEKNETKKPIPPCHEVKSEQLTHAHEENSEDGIEHMEEKKNEESIDEKSPEKNVEKSDKSAKKSNESAEKSHEDSYLAVSSVENKPHTSNAIISYHDIINCLQTKLKGAQNAVSPLTYVLVPSSRSPC</sequence>
<feature type="region of interest" description="Disordered" evidence="1">
    <location>
        <begin position="147"/>
        <end position="239"/>
    </location>
</feature>
<accession>A0A8J9VLM1</accession>
<feature type="compositionally biased region" description="Basic and acidic residues" evidence="1">
    <location>
        <begin position="158"/>
        <end position="235"/>
    </location>
</feature>
<reference evidence="3" key="1">
    <citation type="submission" date="2021-12" db="EMBL/GenBank/DDBJ databases">
        <authorList>
            <person name="Martin H S."/>
        </authorList>
    </citation>
    <scope>NUCLEOTIDE SEQUENCE</scope>
</reference>
<evidence type="ECO:0000256" key="2">
    <source>
        <dbReference type="SAM" id="SignalP"/>
    </source>
</evidence>
<dbReference type="AlphaFoldDB" id="A0A8J9VLM1"/>
<dbReference type="EMBL" id="OV170227">
    <property type="protein sequence ID" value="CAH0728855.1"/>
    <property type="molecule type" value="Genomic_DNA"/>
</dbReference>
<dbReference type="Proteomes" id="UP000838878">
    <property type="component" value="Chromosome 7"/>
</dbReference>
<dbReference type="OrthoDB" id="7488025at2759"/>
<protein>
    <submittedName>
        <fullName evidence="3">Uncharacterized protein</fullName>
    </submittedName>
</protein>
<keyword evidence="2" id="KW-0732">Signal</keyword>
<name>A0A8J9VLM1_9NEOP</name>
<evidence type="ECO:0000313" key="4">
    <source>
        <dbReference type="Proteomes" id="UP000838878"/>
    </source>
</evidence>
<gene>
    <name evidence="3" type="ORF">BINO364_LOCUS14025</name>
</gene>
<feature type="signal peptide" evidence="2">
    <location>
        <begin position="1"/>
        <end position="22"/>
    </location>
</feature>